<dbReference type="InterPro" id="IPR001969">
    <property type="entry name" value="Aspartic_peptidase_AS"/>
</dbReference>
<dbReference type="EMBL" id="KV417480">
    <property type="protein sequence ID" value="KZP34731.1"/>
    <property type="molecule type" value="Genomic_DNA"/>
</dbReference>
<dbReference type="PANTHER" id="PTHR47966">
    <property type="entry name" value="BETA-SITE APP-CLEAVING ENZYME, ISOFORM A-RELATED"/>
    <property type="match status" value="1"/>
</dbReference>
<accession>A0A166XFH8</accession>
<gene>
    <name evidence="8" type="ORF">FIBSPDRAFT_942818</name>
</gene>
<keyword evidence="2 5" id="KW-0064">Aspartyl protease</keyword>
<dbReference type="PRINTS" id="PR00792">
    <property type="entry name" value="PEPSIN"/>
</dbReference>
<evidence type="ECO:0000259" key="7">
    <source>
        <dbReference type="PROSITE" id="PS51767"/>
    </source>
</evidence>
<proteinExistence type="inferred from homology"/>
<reference evidence="8 9" key="1">
    <citation type="journal article" date="2016" name="Mol. Biol. Evol.">
        <title>Comparative Genomics of Early-Diverging Mushroom-Forming Fungi Provides Insights into the Origins of Lignocellulose Decay Capabilities.</title>
        <authorList>
            <person name="Nagy L.G."/>
            <person name="Riley R."/>
            <person name="Tritt A."/>
            <person name="Adam C."/>
            <person name="Daum C."/>
            <person name="Floudas D."/>
            <person name="Sun H."/>
            <person name="Yadav J.S."/>
            <person name="Pangilinan J."/>
            <person name="Larsson K.H."/>
            <person name="Matsuura K."/>
            <person name="Barry K."/>
            <person name="Labutti K."/>
            <person name="Kuo R."/>
            <person name="Ohm R.A."/>
            <person name="Bhattacharya S.S."/>
            <person name="Shirouzu T."/>
            <person name="Yoshinaga Y."/>
            <person name="Martin F.M."/>
            <person name="Grigoriev I.V."/>
            <person name="Hibbett D.S."/>
        </authorList>
    </citation>
    <scope>NUCLEOTIDE SEQUENCE [LARGE SCALE GENOMIC DNA]</scope>
    <source>
        <strain evidence="8 9">CBS 109695</strain>
    </source>
</reference>
<feature type="active site" evidence="3">
    <location>
        <position position="85"/>
    </location>
</feature>
<dbReference type="SUPFAM" id="SSF50630">
    <property type="entry name" value="Acid proteases"/>
    <property type="match status" value="1"/>
</dbReference>
<keyword evidence="6" id="KW-0732">Signal</keyword>
<sequence>MLFNLALGLFLVAVGAEATPSPATISLTSRKLSLGSSVLPRSSSRRRALAAANLPLKDFYKGTDLQWYGNISVGTPAQELTVVFDTGSYTLEFASVQCGTACAGQPLFDGSKSSTYTDGGKTSHISFSTGVGVDPVESALDYTLTLLSGSDYVSVAGISAGKIALYTITDQTAKFDIDPFSGIQGMGPQAQGFFAGLESSGLSSLFSMYLTPDASYSNAELTLGGIDTTRYTGSLSYSALPILAEDWELTSTGIYINGKTTTLLDTKRQIIFDSGTSNVLFDTDIAEAIYATISADIVPYAAEPGAYGIACSKIASLPATIDIGFKDQLGKAFNLTIPSEELSVGPFAGQTATCQTLINAFDGLNLVGGSLLKHYYTVYDVGHQRMGFAPNGTSIYPWPTFA</sequence>
<feature type="signal peptide" evidence="6">
    <location>
        <begin position="1"/>
        <end position="18"/>
    </location>
</feature>
<dbReference type="PROSITE" id="PS00141">
    <property type="entry name" value="ASP_PROTEASE"/>
    <property type="match status" value="1"/>
</dbReference>
<dbReference type="CDD" id="cd05471">
    <property type="entry name" value="pepsin_like"/>
    <property type="match status" value="1"/>
</dbReference>
<evidence type="ECO:0000256" key="5">
    <source>
        <dbReference type="RuleBase" id="RU000454"/>
    </source>
</evidence>
<evidence type="ECO:0000256" key="6">
    <source>
        <dbReference type="SAM" id="SignalP"/>
    </source>
</evidence>
<organism evidence="8 9">
    <name type="scientific">Athelia psychrophila</name>
    <dbReference type="NCBI Taxonomy" id="1759441"/>
    <lineage>
        <taxon>Eukaryota</taxon>
        <taxon>Fungi</taxon>
        <taxon>Dikarya</taxon>
        <taxon>Basidiomycota</taxon>
        <taxon>Agaricomycotina</taxon>
        <taxon>Agaricomycetes</taxon>
        <taxon>Agaricomycetidae</taxon>
        <taxon>Atheliales</taxon>
        <taxon>Atheliaceae</taxon>
        <taxon>Athelia</taxon>
    </lineage>
</organism>
<dbReference type="GO" id="GO:0004190">
    <property type="term" value="F:aspartic-type endopeptidase activity"/>
    <property type="evidence" value="ECO:0007669"/>
    <property type="project" value="UniProtKB-KW"/>
</dbReference>
<dbReference type="Proteomes" id="UP000076532">
    <property type="component" value="Unassembled WGS sequence"/>
</dbReference>
<evidence type="ECO:0000256" key="3">
    <source>
        <dbReference type="PIRSR" id="PIRSR601461-1"/>
    </source>
</evidence>
<feature type="domain" description="Peptidase A1" evidence="7">
    <location>
        <begin position="67"/>
        <end position="389"/>
    </location>
</feature>
<dbReference type="InterPro" id="IPR034164">
    <property type="entry name" value="Pepsin-like_dom"/>
</dbReference>
<dbReference type="Gene3D" id="2.40.70.10">
    <property type="entry name" value="Acid Proteases"/>
    <property type="match status" value="2"/>
</dbReference>
<name>A0A166XFH8_9AGAM</name>
<keyword evidence="5 8" id="KW-0645">Protease</keyword>
<evidence type="ECO:0000313" key="8">
    <source>
        <dbReference type="EMBL" id="KZP34731.1"/>
    </source>
</evidence>
<dbReference type="GO" id="GO:0006508">
    <property type="term" value="P:proteolysis"/>
    <property type="evidence" value="ECO:0007669"/>
    <property type="project" value="UniProtKB-KW"/>
</dbReference>
<keyword evidence="9" id="KW-1185">Reference proteome</keyword>
<evidence type="ECO:0000313" key="9">
    <source>
        <dbReference type="Proteomes" id="UP000076532"/>
    </source>
</evidence>
<dbReference type="InterPro" id="IPR021109">
    <property type="entry name" value="Peptidase_aspartic_dom_sf"/>
</dbReference>
<dbReference type="PANTHER" id="PTHR47966:SF51">
    <property type="entry name" value="BETA-SITE APP-CLEAVING ENZYME, ISOFORM A-RELATED"/>
    <property type="match status" value="1"/>
</dbReference>
<dbReference type="OrthoDB" id="771136at2759"/>
<evidence type="ECO:0000256" key="2">
    <source>
        <dbReference type="ARBA" id="ARBA00022750"/>
    </source>
</evidence>
<keyword evidence="4" id="KW-1015">Disulfide bond</keyword>
<evidence type="ECO:0000256" key="4">
    <source>
        <dbReference type="PIRSR" id="PIRSR601461-2"/>
    </source>
</evidence>
<feature type="chain" id="PRO_5007882285" evidence="6">
    <location>
        <begin position="19"/>
        <end position="402"/>
    </location>
</feature>
<keyword evidence="5" id="KW-0378">Hydrolase</keyword>
<dbReference type="Pfam" id="PF00026">
    <property type="entry name" value="Asp"/>
    <property type="match status" value="1"/>
</dbReference>
<feature type="disulfide bond" evidence="4">
    <location>
        <begin position="311"/>
        <end position="354"/>
    </location>
</feature>
<dbReference type="STRING" id="436010.A0A166XFH8"/>
<dbReference type="InterPro" id="IPR033121">
    <property type="entry name" value="PEPTIDASE_A1"/>
</dbReference>
<dbReference type="AlphaFoldDB" id="A0A166XFH8"/>
<evidence type="ECO:0000256" key="1">
    <source>
        <dbReference type="ARBA" id="ARBA00007447"/>
    </source>
</evidence>
<feature type="active site" evidence="3">
    <location>
        <position position="273"/>
    </location>
</feature>
<dbReference type="InterPro" id="IPR001461">
    <property type="entry name" value="Aspartic_peptidase_A1"/>
</dbReference>
<protein>
    <submittedName>
        <fullName evidence="8">Acid protease</fullName>
    </submittedName>
</protein>
<comment type="similarity">
    <text evidence="1 5">Belongs to the peptidase A1 family.</text>
</comment>
<dbReference type="PROSITE" id="PS51767">
    <property type="entry name" value="PEPTIDASE_A1"/>
    <property type="match status" value="1"/>
</dbReference>